<dbReference type="EMBL" id="JARKNE010000011">
    <property type="protein sequence ID" value="KAK5785024.1"/>
    <property type="molecule type" value="Genomic_DNA"/>
</dbReference>
<keyword evidence="4" id="KW-1185">Reference proteome</keyword>
<dbReference type="Proteomes" id="UP001358586">
    <property type="component" value="Chromosome 11"/>
</dbReference>
<reference evidence="3 4" key="1">
    <citation type="submission" date="2023-03" db="EMBL/GenBank/DDBJ databases">
        <title>WGS of Gossypium arboreum.</title>
        <authorList>
            <person name="Yu D."/>
        </authorList>
    </citation>
    <scope>NUCLEOTIDE SEQUENCE [LARGE SCALE GENOMIC DNA]</scope>
    <source>
        <tissue evidence="3">Leaf</tissue>
    </source>
</reference>
<feature type="region of interest" description="Disordered" evidence="1">
    <location>
        <begin position="1"/>
        <end position="42"/>
    </location>
</feature>
<evidence type="ECO:0000256" key="1">
    <source>
        <dbReference type="SAM" id="MobiDB-lite"/>
    </source>
</evidence>
<feature type="domain" description="Reverse transcriptase Ty1/copia-type" evidence="2">
    <location>
        <begin position="127"/>
        <end position="194"/>
    </location>
</feature>
<dbReference type="InterPro" id="IPR013103">
    <property type="entry name" value="RVT_2"/>
</dbReference>
<accession>A0ABR0N603</accession>
<comment type="caution">
    <text evidence="3">The sequence shown here is derived from an EMBL/GenBank/DDBJ whole genome shotgun (WGS) entry which is preliminary data.</text>
</comment>
<evidence type="ECO:0000313" key="3">
    <source>
        <dbReference type="EMBL" id="KAK5785024.1"/>
    </source>
</evidence>
<dbReference type="InterPro" id="IPR043502">
    <property type="entry name" value="DNA/RNA_pol_sf"/>
</dbReference>
<evidence type="ECO:0000313" key="4">
    <source>
        <dbReference type="Proteomes" id="UP001358586"/>
    </source>
</evidence>
<name>A0ABR0N603_GOSAR</name>
<gene>
    <name evidence="3" type="ORF">PVK06_039568</name>
</gene>
<dbReference type="Pfam" id="PF07727">
    <property type="entry name" value="RVT_2"/>
    <property type="match status" value="1"/>
</dbReference>
<sequence length="207" mass="23549">MTPIQHETEPSTPKSPRGIQDTTRPKMAPVQVQSSSSPIRPEVIAEPTLNSNTIDLNDFPIAIRKGTKACTKHPLHLFMSYKNLSHNHKAFLTSLNSISIPKTVFEALEDENWRNAMKVEMEALEKNKTWDLVKLPEGKKPVGCRWVYIVKYKSDGSLERYKARLVAKGYTQMYGIDYLETFALVAKMNTTRYCLCSRCCKSVYAQS</sequence>
<dbReference type="SUPFAM" id="SSF56672">
    <property type="entry name" value="DNA/RNA polymerases"/>
    <property type="match status" value="1"/>
</dbReference>
<evidence type="ECO:0000259" key="2">
    <source>
        <dbReference type="Pfam" id="PF07727"/>
    </source>
</evidence>
<organism evidence="3 4">
    <name type="scientific">Gossypium arboreum</name>
    <name type="common">Tree cotton</name>
    <name type="synonym">Gossypium nanking</name>
    <dbReference type="NCBI Taxonomy" id="29729"/>
    <lineage>
        <taxon>Eukaryota</taxon>
        <taxon>Viridiplantae</taxon>
        <taxon>Streptophyta</taxon>
        <taxon>Embryophyta</taxon>
        <taxon>Tracheophyta</taxon>
        <taxon>Spermatophyta</taxon>
        <taxon>Magnoliopsida</taxon>
        <taxon>eudicotyledons</taxon>
        <taxon>Gunneridae</taxon>
        <taxon>Pentapetalae</taxon>
        <taxon>rosids</taxon>
        <taxon>malvids</taxon>
        <taxon>Malvales</taxon>
        <taxon>Malvaceae</taxon>
        <taxon>Malvoideae</taxon>
        <taxon>Gossypium</taxon>
    </lineage>
</organism>
<proteinExistence type="predicted"/>
<protein>
    <recommendedName>
        <fullName evidence="2">Reverse transcriptase Ty1/copia-type domain-containing protein</fullName>
    </recommendedName>
</protein>